<dbReference type="Gene3D" id="3.60.10.10">
    <property type="entry name" value="Endonuclease/exonuclease/phosphatase"/>
    <property type="match status" value="1"/>
</dbReference>
<reference evidence="1" key="2">
    <citation type="submission" date="2025-08" db="UniProtKB">
        <authorList>
            <consortium name="Ensembl"/>
        </authorList>
    </citation>
    <scope>IDENTIFICATION</scope>
</reference>
<protein>
    <recommendedName>
        <fullName evidence="3">Endonuclease/exonuclease/phosphatase domain-containing protein</fullName>
    </recommendedName>
</protein>
<proteinExistence type="predicted"/>
<evidence type="ECO:0008006" key="3">
    <source>
        <dbReference type="Google" id="ProtNLM"/>
    </source>
</evidence>
<accession>A0A671XWN1</accession>
<name>A0A671XWN1_SPAAU</name>
<dbReference type="InParanoid" id="A0A671XWN1"/>
<organism evidence="1 2">
    <name type="scientific">Sparus aurata</name>
    <name type="common">Gilthead sea bream</name>
    <dbReference type="NCBI Taxonomy" id="8175"/>
    <lineage>
        <taxon>Eukaryota</taxon>
        <taxon>Metazoa</taxon>
        <taxon>Chordata</taxon>
        <taxon>Craniata</taxon>
        <taxon>Vertebrata</taxon>
        <taxon>Euteleostomi</taxon>
        <taxon>Actinopterygii</taxon>
        <taxon>Neopterygii</taxon>
        <taxon>Teleostei</taxon>
        <taxon>Neoteleostei</taxon>
        <taxon>Acanthomorphata</taxon>
        <taxon>Eupercaria</taxon>
        <taxon>Spariformes</taxon>
        <taxon>Sparidae</taxon>
        <taxon>Sparus</taxon>
    </lineage>
</organism>
<reference evidence="1" key="3">
    <citation type="submission" date="2025-09" db="UniProtKB">
        <authorList>
            <consortium name="Ensembl"/>
        </authorList>
    </citation>
    <scope>IDENTIFICATION</scope>
</reference>
<dbReference type="AlphaFoldDB" id="A0A671XWN1"/>
<sequence>QQTKIKVTLNLILVHARGLNIPHKRTTVLEFLRKKNIDFAMIKESHLLCKDAGRLANKIYHPIATSSAATKSKGVMVLCKCKLKFDMIASWADDAGRIAFAKIRMDGKNIAVISAYAPNAFDVAFYELSTKSLLDLTGFHLVPGQISMRCGTATWTQQVTSRVGTSVLRLRRSASGRPIQAWSTFGVCLTPL</sequence>
<dbReference type="SUPFAM" id="SSF56219">
    <property type="entry name" value="DNase I-like"/>
    <property type="match status" value="1"/>
</dbReference>
<dbReference type="Proteomes" id="UP000472265">
    <property type="component" value="Chromosome 21"/>
</dbReference>
<reference evidence="1" key="1">
    <citation type="submission" date="2021-04" db="EMBL/GenBank/DDBJ databases">
        <authorList>
            <consortium name="Wellcome Sanger Institute Data Sharing"/>
        </authorList>
    </citation>
    <scope>NUCLEOTIDE SEQUENCE [LARGE SCALE GENOMIC DNA]</scope>
</reference>
<dbReference type="Ensembl" id="ENSSAUT00010058429.1">
    <property type="protein sequence ID" value="ENSSAUP00010055614.1"/>
    <property type="gene ID" value="ENSSAUG00010022867.1"/>
</dbReference>
<evidence type="ECO:0000313" key="1">
    <source>
        <dbReference type="Ensembl" id="ENSSAUP00010055614.1"/>
    </source>
</evidence>
<evidence type="ECO:0000313" key="2">
    <source>
        <dbReference type="Proteomes" id="UP000472265"/>
    </source>
</evidence>
<dbReference type="InterPro" id="IPR036691">
    <property type="entry name" value="Endo/exonu/phosph_ase_sf"/>
</dbReference>
<dbReference type="OMA" id="GRITYCK"/>
<dbReference type="GeneTree" id="ENSGT00980000199452"/>
<keyword evidence="2" id="KW-1185">Reference proteome</keyword>